<dbReference type="SUPFAM" id="SSF102705">
    <property type="entry name" value="NIF3 (NGG1p interacting factor 3)-like"/>
    <property type="match status" value="1"/>
</dbReference>
<protein>
    <recommendedName>
        <fullName evidence="2">NIF3-like protein 1</fullName>
    </recommendedName>
</protein>
<evidence type="ECO:0000256" key="3">
    <source>
        <dbReference type="PIRSR" id="PIRSR602678-1"/>
    </source>
</evidence>
<dbReference type="InterPro" id="IPR036069">
    <property type="entry name" value="DUF34/NIF3_sf"/>
</dbReference>
<dbReference type="FunFam" id="3.40.1390.30:FF:000001">
    <property type="entry name" value="GTP cyclohydrolase 1 type 2"/>
    <property type="match status" value="1"/>
</dbReference>
<evidence type="ECO:0000256" key="1">
    <source>
        <dbReference type="ARBA" id="ARBA00006964"/>
    </source>
</evidence>
<evidence type="ECO:0000256" key="2">
    <source>
        <dbReference type="ARBA" id="ARBA00019069"/>
    </source>
</evidence>
<dbReference type="RefSeq" id="XP_055861630.1">
    <property type="nucleotide sequence ID" value="XM_056005655.1"/>
</dbReference>
<name>A0A9W2YG23_BIOGL</name>
<dbReference type="InterPro" id="IPR002678">
    <property type="entry name" value="DUF34/NIF3"/>
</dbReference>
<gene>
    <name evidence="5" type="primary">LOC106075422</name>
</gene>
<keyword evidence="3" id="KW-0479">Metal-binding</keyword>
<dbReference type="InterPro" id="IPR017222">
    <property type="entry name" value="DUF34/NIF3_animal"/>
</dbReference>
<dbReference type="AlphaFoldDB" id="A0A9W2YG23"/>
<dbReference type="GeneID" id="106075422"/>
<organism evidence="4 5">
    <name type="scientific">Biomphalaria glabrata</name>
    <name type="common">Bloodfluke planorb</name>
    <name type="synonym">Freshwater snail</name>
    <dbReference type="NCBI Taxonomy" id="6526"/>
    <lineage>
        <taxon>Eukaryota</taxon>
        <taxon>Metazoa</taxon>
        <taxon>Spiralia</taxon>
        <taxon>Lophotrochozoa</taxon>
        <taxon>Mollusca</taxon>
        <taxon>Gastropoda</taxon>
        <taxon>Heterobranchia</taxon>
        <taxon>Euthyneura</taxon>
        <taxon>Panpulmonata</taxon>
        <taxon>Hygrophila</taxon>
        <taxon>Lymnaeoidea</taxon>
        <taxon>Planorbidae</taxon>
        <taxon>Biomphalaria</taxon>
    </lineage>
</organism>
<dbReference type="GO" id="GO:0046872">
    <property type="term" value="F:metal ion binding"/>
    <property type="evidence" value="ECO:0007669"/>
    <property type="project" value="UniProtKB-KW"/>
</dbReference>
<dbReference type="Gene3D" id="3.40.1390.30">
    <property type="entry name" value="NIF3 (NGG1p interacting factor 3)-like"/>
    <property type="match status" value="2"/>
</dbReference>
<dbReference type="PANTHER" id="PTHR13799">
    <property type="entry name" value="NGG1 INTERACTING FACTOR 3"/>
    <property type="match status" value="1"/>
</dbReference>
<reference evidence="5" key="1">
    <citation type="submission" date="2025-08" db="UniProtKB">
        <authorList>
            <consortium name="RefSeq"/>
        </authorList>
    </citation>
    <scope>IDENTIFICATION</scope>
</reference>
<dbReference type="PIRSF" id="PIRSF037490">
    <property type="entry name" value="UCP037490_NIF3_euk"/>
    <property type="match status" value="1"/>
</dbReference>
<dbReference type="GO" id="GO:0005739">
    <property type="term" value="C:mitochondrion"/>
    <property type="evidence" value="ECO:0007669"/>
    <property type="project" value="TreeGrafter"/>
</dbReference>
<evidence type="ECO:0000313" key="4">
    <source>
        <dbReference type="Proteomes" id="UP001165740"/>
    </source>
</evidence>
<proteinExistence type="inferred from homology"/>
<accession>A0A9W2YG23</accession>
<sequence length="409" mass="45611">MFRIHRGSSFRHLLLDLNIPRITKLDLKSIEYRICRAFSTTSFTRSRSISTMNSLDEVVSKLKRLAPLSLAGSWDNVGLLVEPCPPKYVSKVMLTIDLTSSVLEEAKDKTVDLIIAYHPPIFAPLKCLTQSSWKQKAVLECIENRIAVFSPHTTYDAIQGGINDWLLSAFDVKKDTVRPVEALEEFPGGFSHVLEFDLDPTNFKEIRDHLLSWLPSDSRISKNKEAIHVFPVKIGSMSSSDHWRLSVECNQSELNLMVSGLTQYGHYEHIRVKQLDKLPLATTGMGRQAELASPVTLNQAITKVKNHLGLQYVSVATAQGESEIQSVAVCAGSGSSVLKSVRCDLLVTGEMSHHEVLDAVHRGCNVILCHHSNTERGYLKVLQEKLAAVFNSAVYVFISEMDRDPLVVV</sequence>
<dbReference type="Pfam" id="PF01784">
    <property type="entry name" value="DUF34_NIF3"/>
    <property type="match status" value="1"/>
</dbReference>
<feature type="binding site" evidence="3">
    <location>
        <position position="156"/>
    </location>
    <ligand>
        <name>a divalent metal cation</name>
        <dbReference type="ChEBI" id="CHEBI:60240"/>
        <label>1</label>
    </ligand>
</feature>
<comment type="similarity">
    <text evidence="1">Belongs to the GTP cyclohydrolase I type 2/NIF3 family.</text>
</comment>
<dbReference type="Proteomes" id="UP001165740">
    <property type="component" value="Chromosome 12"/>
</dbReference>
<dbReference type="OrthoDB" id="3345469at2759"/>
<evidence type="ECO:0000313" key="5">
    <source>
        <dbReference type="RefSeq" id="XP_055861630.1"/>
    </source>
</evidence>
<dbReference type="PANTHER" id="PTHR13799:SF13">
    <property type="entry name" value="NIF3-LIKE PROTEIN 1"/>
    <property type="match status" value="1"/>
</dbReference>
<dbReference type="OMA" id="KYHEFFD"/>
<feature type="binding site" evidence="3">
    <location>
        <position position="371"/>
    </location>
    <ligand>
        <name>a divalent metal cation</name>
        <dbReference type="ChEBI" id="CHEBI:60240"/>
        <label>1</label>
    </ligand>
</feature>
<feature type="binding site" evidence="3">
    <location>
        <position position="375"/>
    </location>
    <ligand>
        <name>a divalent metal cation</name>
        <dbReference type="ChEBI" id="CHEBI:60240"/>
        <label>1</label>
    </ligand>
</feature>
<keyword evidence="4" id="KW-1185">Reference proteome</keyword>
<feature type="binding site" evidence="3">
    <location>
        <position position="118"/>
    </location>
    <ligand>
        <name>a divalent metal cation</name>
        <dbReference type="ChEBI" id="CHEBI:60240"/>
        <label>1</label>
    </ligand>
</feature>
<dbReference type="NCBIfam" id="TIGR00486">
    <property type="entry name" value="YbgI_SA1388"/>
    <property type="match status" value="1"/>
</dbReference>